<dbReference type="EMBL" id="PIPZ01000001">
    <property type="protein sequence ID" value="RUO61047.1"/>
    <property type="molecule type" value="Genomic_DNA"/>
</dbReference>
<organism evidence="3 4">
    <name type="scientific">Pseudidiomarina marina</name>
    <dbReference type="NCBI Taxonomy" id="502366"/>
    <lineage>
        <taxon>Bacteria</taxon>
        <taxon>Pseudomonadati</taxon>
        <taxon>Pseudomonadota</taxon>
        <taxon>Gammaproteobacteria</taxon>
        <taxon>Alteromonadales</taxon>
        <taxon>Idiomarinaceae</taxon>
        <taxon>Pseudidiomarina</taxon>
    </lineage>
</organism>
<evidence type="ECO:0000313" key="3">
    <source>
        <dbReference type="EMBL" id="RUO61047.1"/>
    </source>
</evidence>
<evidence type="ECO:0000313" key="4">
    <source>
        <dbReference type="Proteomes" id="UP000288127"/>
    </source>
</evidence>
<dbReference type="InterPro" id="IPR006674">
    <property type="entry name" value="HD_domain"/>
</dbReference>
<dbReference type="Pfam" id="PF01966">
    <property type="entry name" value="HD"/>
    <property type="match status" value="1"/>
</dbReference>
<feature type="domain" description="HD/PDEase" evidence="2">
    <location>
        <begin position="229"/>
        <end position="358"/>
    </location>
</feature>
<accession>A0A432YJ93</accession>
<keyword evidence="1" id="KW-0378">Hydrolase</keyword>
<dbReference type="PANTHER" id="PTHR37294:SF1">
    <property type="entry name" value="3'-5' EXORIBONUCLEASE YHAM"/>
    <property type="match status" value="1"/>
</dbReference>
<name>A0A432YJ93_9GAMM</name>
<dbReference type="AlphaFoldDB" id="A0A432YJ93"/>
<evidence type="ECO:0000256" key="1">
    <source>
        <dbReference type="ARBA" id="ARBA00022801"/>
    </source>
</evidence>
<dbReference type="GO" id="GO:0031125">
    <property type="term" value="P:rRNA 3'-end processing"/>
    <property type="evidence" value="ECO:0007669"/>
    <property type="project" value="TreeGrafter"/>
</dbReference>
<dbReference type="Gene3D" id="1.10.3210.40">
    <property type="match status" value="1"/>
</dbReference>
<dbReference type="CDD" id="cd00077">
    <property type="entry name" value="HDc"/>
    <property type="match status" value="1"/>
</dbReference>
<dbReference type="SUPFAM" id="SSF109604">
    <property type="entry name" value="HD-domain/PDEase-like"/>
    <property type="match status" value="1"/>
</dbReference>
<dbReference type="InterPro" id="IPR003607">
    <property type="entry name" value="HD/PDEase_dom"/>
</dbReference>
<dbReference type="PANTHER" id="PTHR37294">
    <property type="entry name" value="3'-5' EXORIBONUCLEASE YHAM"/>
    <property type="match status" value="1"/>
</dbReference>
<dbReference type="InterPro" id="IPR050798">
    <property type="entry name" value="YhaM_exoribonuc/phosphodiest"/>
</dbReference>
<dbReference type="SMART" id="SM00471">
    <property type="entry name" value="HDc"/>
    <property type="match status" value="1"/>
</dbReference>
<proteinExistence type="predicted"/>
<dbReference type="InterPro" id="IPR006675">
    <property type="entry name" value="HDIG_dom"/>
</dbReference>
<dbReference type="Proteomes" id="UP000288127">
    <property type="component" value="Unassembled WGS sequence"/>
</dbReference>
<dbReference type="GO" id="GO:0016787">
    <property type="term" value="F:hydrolase activity"/>
    <property type="evidence" value="ECO:0007669"/>
    <property type="project" value="UniProtKB-KW"/>
</dbReference>
<comment type="caution">
    <text evidence="3">The sequence shown here is derived from an EMBL/GenBank/DDBJ whole genome shotgun (WGS) entry which is preliminary data.</text>
</comment>
<reference evidence="4" key="1">
    <citation type="journal article" date="2018" name="Front. Microbiol.">
        <title>Genome-Based Analysis Reveals the Taxonomy and Diversity of the Family Idiomarinaceae.</title>
        <authorList>
            <person name="Liu Y."/>
            <person name="Lai Q."/>
            <person name="Shao Z."/>
        </authorList>
    </citation>
    <scope>NUCLEOTIDE SEQUENCE [LARGE SCALE GENOMIC DNA]</scope>
    <source>
        <strain evidence="4">PIM1</strain>
    </source>
</reference>
<keyword evidence="4" id="KW-1185">Reference proteome</keyword>
<evidence type="ECO:0000259" key="2">
    <source>
        <dbReference type="SMART" id="SM00471"/>
    </source>
</evidence>
<protein>
    <recommendedName>
        <fullName evidence="2">HD/PDEase domain-containing protein</fullName>
    </recommendedName>
</protein>
<dbReference type="NCBIfam" id="TIGR00277">
    <property type="entry name" value="HDIG"/>
    <property type="match status" value="1"/>
</dbReference>
<gene>
    <name evidence="3" type="ORF">CWI76_01905</name>
</gene>
<sequence length="379" mass="42767">MVHCSTKLLKTVFQVHTMNRRSNMFDSPNFYPKSNFGTGIQTNANGFVHHRLHTIKDACHVEYITGVYRLTAVNIKIARNNEPFVLLRLSDNTGDIDAILWPERKAHNWQPPYANSVNECFYVTGKVEYFKPRKGFANLYLPSNPLVRGTIVIDDIRRATQDDIKNTKTLATLPRIWCPNKAIFEKLIKTAENIESDSLQRFVCRVLEQPVVAKKFLTAPASTKYHHSYPGGLLEHSIEVACIVNNIELYRSATEKELATVGALFHDLGKIRSYDDNGYMSLNGRLTNHSAQTLEICAESLAVLEQEEYRYAEALRHIWTCATPGARYGQPAKFAIAHAVQAADRLSAEFGNENVAFSNANSCAQKSARIGQLEYLRVI</sequence>